<evidence type="ECO:0000313" key="12">
    <source>
        <dbReference type="Proteomes" id="UP000188879"/>
    </source>
</evidence>
<evidence type="ECO:0000256" key="2">
    <source>
        <dbReference type="ARBA" id="ARBA00022475"/>
    </source>
</evidence>
<gene>
    <name evidence="11" type="ORF">BKE38_18890</name>
</gene>
<feature type="transmembrane region" description="Helical" evidence="8">
    <location>
        <begin position="470"/>
        <end position="488"/>
    </location>
</feature>
<evidence type="ECO:0000256" key="7">
    <source>
        <dbReference type="RuleBase" id="RU000320"/>
    </source>
</evidence>
<dbReference type="Pfam" id="PF00361">
    <property type="entry name" value="Proton_antipo_M"/>
    <property type="match status" value="1"/>
</dbReference>
<feature type="transmembrane region" description="Helical" evidence="8">
    <location>
        <begin position="203"/>
        <end position="224"/>
    </location>
</feature>
<keyword evidence="3 7" id="KW-0812">Transmembrane</keyword>
<feature type="transmembrane region" description="Helical" evidence="8">
    <location>
        <begin position="655"/>
        <end position="674"/>
    </location>
</feature>
<dbReference type="EMBL" id="MLCO01000198">
    <property type="protein sequence ID" value="ONG50202.1"/>
    <property type="molecule type" value="Genomic_DNA"/>
</dbReference>
<organism evidence="11 12">
    <name type="scientific">Teichococcus deserti</name>
    <dbReference type="NCBI Taxonomy" id="1817963"/>
    <lineage>
        <taxon>Bacteria</taxon>
        <taxon>Pseudomonadati</taxon>
        <taxon>Pseudomonadota</taxon>
        <taxon>Alphaproteobacteria</taxon>
        <taxon>Acetobacterales</taxon>
        <taxon>Roseomonadaceae</taxon>
        <taxon>Roseomonas</taxon>
    </lineage>
</organism>
<proteinExistence type="predicted"/>
<evidence type="ECO:0000313" key="11">
    <source>
        <dbReference type="EMBL" id="ONG50202.1"/>
    </source>
</evidence>
<feature type="transmembrane region" description="Helical" evidence="8">
    <location>
        <begin position="121"/>
        <end position="148"/>
    </location>
</feature>
<feature type="transmembrane region" description="Helical" evidence="8">
    <location>
        <begin position="160"/>
        <end position="183"/>
    </location>
</feature>
<protein>
    <recommendedName>
        <fullName evidence="10">NADH:quinone oxidoreductase/Mrp antiporter transmembrane domain-containing protein</fullName>
    </recommendedName>
</protein>
<dbReference type="PANTHER" id="PTHR42682:SF3">
    <property type="entry name" value="FORMATE HYDROGENLYASE SUBUNIT 3-RELATED"/>
    <property type="match status" value="1"/>
</dbReference>
<feature type="transmembrane region" description="Helical" evidence="8">
    <location>
        <begin position="269"/>
        <end position="289"/>
    </location>
</feature>
<keyword evidence="6 8" id="KW-0472">Membrane</keyword>
<feature type="transmembrane region" description="Helical" evidence="8">
    <location>
        <begin position="80"/>
        <end position="101"/>
    </location>
</feature>
<name>A0A1V2GYM4_9PROT</name>
<dbReference type="AlphaFoldDB" id="A0A1V2GYM4"/>
<feature type="signal peptide" evidence="9">
    <location>
        <begin position="1"/>
        <end position="19"/>
    </location>
</feature>
<sequence length="677" mass="67780">MPPALLLGLLLLAALLAVAAPFLAAAARPRLGRLVPAACILAALGLAGCAASALALGAPEPLLLPFGPPWGPMSLALDGLSAWFLLLLGLSGAACALFAALREAAAPPRQAAGLPLLLAGLALTLLAADGFSLLLGLGLTALALWLPLAAGEAEDAAPRLAAGLALGFSLFSLACLATAIGLLAGTAGDLSFAALRAAPPQGWQAAAVMALVMLGAGAGAGLLPLHGWLPLLQPHLPASTGALLSAVVGKVFLYVAARLLLDIGGPAQPLGWGVPLLAAGAATAVFGALRATQEGDARSILACAGLGHLGLVALAFGLSASLRAADLGALAALAAGAGLLHALGHGLFQTLLTLVVGEIQHSAGSRRLDRLGGLIHAMPAVALAAIAGCAAAAALPPMAGFAGNWLLLQALLAAWRVGELGFQVLVAAAVASVGVAASLGALAMLRFWALAFLGRPRAPRTLGAQEPPRALRFLFLALAGAAGGIGILPGPLLQLATPALSLVSGHAGPAEISVWSVSAAAAASDYRPLGIALLLAVAFLGLVALLRQISPRATVRGPAWDGGFAAPPPHLPFGEPLTQPSALGFAQPLRRMLARRLLAAREDITLPPPGDTGPARLQSHFHDPLLPALLAPLLRARAACADQAERLRDLSIRHLLGMVFFLILALLGVLAWWGGGA</sequence>
<accession>A0A1V2GYM4</accession>
<keyword evidence="12" id="KW-1185">Reference proteome</keyword>
<evidence type="ECO:0000256" key="9">
    <source>
        <dbReference type="SAM" id="SignalP"/>
    </source>
</evidence>
<keyword evidence="4 8" id="KW-1133">Transmembrane helix</keyword>
<comment type="caution">
    <text evidence="11">The sequence shown here is derived from an EMBL/GenBank/DDBJ whole genome shotgun (WGS) entry which is preliminary data.</text>
</comment>
<keyword evidence="2" id="KW-1003">Cell membrane</keyword>
<feature type="transmembrane region" description="Helical" evidence="8">
    <location>
        <begin position="301"/>
        <end position="322"/>
    </location>
</feature>
<keyword evidence="9" id="KW-0732">Signal</keyword>
<comment type="subcellular location">
    <subcellularLocation>
        <location evidence="1">Cell membrane</location>
        <topology evidence="1">Multi-pass membrane protein</topology>
    </subcellularLocation>
    <subcellularLocation>
        <location evidence="7">Membrane</location>
        <topology evidence="7">Multi-pass membrane protein</topology>
    </subcellularLocation>
</comment>
<dbReference type="GO" id="GO:0005886">
    <property type="term" value="C:plasma membrane"/>
    <property type="evidence" value="ECO:0007669"/>
    <property type="project" value="UniProtKB-SubCell"/>
</dbReference>
<feature type="domain" description="NADH:quinone oxidoreductase/Mrp antiporter transmembrane" evidence="10">
    <location>
        <begin position="131"/>
        <end position="414"/>
    </location>
</feature>
<feature type="transmembrane region" description="Helical" evidence="8">
    <location>
        <begin position="34"/>
        <end position="59"/>
    </location>
</feature>
<keyword evidence="5" id="KW-0560">Oxidoreductase</keyword>
<feature type="transmembrane region" description="Helical" evidence="8">
    <location>
        <begin position="526"/>
        <end position="546"/>
    </location>
</feature>
<dbReference type="Proteomes" id="UP000188879">
    <property type="component" value="Unassembled WGS sequence"/>
</dbReference>
<evidence type="ECO:0000259" key="10">
    <source>
        <dbReference type="Pfam" id="PF00361"/>
    </source>
</evidence>
<feature type="chain" id="PRO_5013296354" description="NADH:quinone oxidoreductase/Mrp antiporter transmembrane domain-containing protein" evidence="9">
    <location>
        <begin position="20"/>
        <end position="677"/>
    </location>
</feature>
<feature type="transmembrane region" description="Helical" evidence="8">
    <location>
        <begin position="328"/>
        <end position="356"/>
    </location>
</feature>
<evidence type="ECO:0000256" key="6">
    <source>
        <dbReference type="ARBA" id="ARBA00023136"/>
    </source>
</evidence>
<dbReference type="InterPro" id="IPR052175">
    <property type="entry name" value="ComplexI-like_HydComp"/>
</dbReference>
<evidence type="ECO:0000256" key="3">
    <source>
        <dbReference type="ARBA" id="ARBA00022692"/>
    </source>
</evidence>
<feature type="transmembrane region" description="Helical" evidence="8">
    <location>
        <begin position="377"/>
        <end position="402"/>
    </location>
</feature>
<dbReference type="InterPro" id="IPR001750">
    <property type="entry name" value="ND/Mrp_TM"/>
</dbReference>
<dbReference type="PANTHER" id="PTHR42682">
    <property type="entry name" value="HYDROGENASE-4 COMPONENT F"/>
    <property type="match status" value="1"/>
</dbReference>
<evidence type="ECO:0000256" key="5">
    <source>
        <dbReference type="ARBA" id="ARBA00023002"/>
    </source>
</evidence>
<dbReference type="GO" id="GO:0016491">
    <property type="term" value="F:oxidoreductase activity"/>
    <property type="evidence" value="ECO:0007669"/>
    <property type="project" value="UniProtKB-KW"/>
</dbReference>
<evidence type="ECO:0000256" key="1">
    <source>
        <dbReference type="ARBA" id="ARBA00004651"/>
    </source>
</evidence>
<evidence type="ECO:0000256" key="4">
    <source>
        <dbReference type="ARBA" id="ARBA00022989"/>
    </source>
</evidence>
<evidence type="ECO:0000256" key="8">
    <source>
        <dbReference type="SAM" id="Phobius"/>
    </source>
</evidence>
<reference evidence="11 12" key="1">
    <citation type="submission" date="2016-10" db="EMBL/GenBank/DDBJ databases">
        <title>Draft Genome sequence of Roseomonas sp. strain M3.</title>
        <authorList>
            <person name="Subhash Y."/>
            <person name="Lee S."/>
        </authorList>
    </citation>
    <scope>NUCLEOTIDE SEQUENCE [LARGE SCALE GENOMIC DNA]</scope>
    <source>
        <strain evidence="11 12">M3</strain>
    </source>
</reference>
<feature type="transmembrane region" description="Helical" evidence="8">
    <location>
        <begin position="422"/>
        <end position="449"/>
    </location>
</feature>